<dbReference type="Pfam" id="PF20975">
    <property type="entry name" value="DGCcoil"/>
    <property type="match status" value="1"/>
</dbReference>
<reference evidence="6 7" key="1">
    <citation type="submission" date="2020-08" db="EMBL/GenBank/DDBJ databases">
        <title>Genomic Encyclopedia of Type Strains, Phase IV (KMG-IV): sequencing the most valuable type-strain genomes for metagenomic binning, comparative biology and taxonomic classification.</title>
        <authorList>
            <person name="Goeker M."/>
        </authorList>
    </citation>
    <scope>NUCLEOTIDE SEQUENCE [LARGE SCALE GENOMIC DNA]</scope>
    <source>
        <strain evidence="6 7">DSM 22368</strain>
    </source>
</reference>
<proteinExistence type="predicted"/>
<sequence length="612" mass="68910">MTSSDQNWKEKYLNLIDSNERQKKRFDDQQDSLKKALGRLSVAATGLDEELDKRLDDLRRQLRSSQPKPLGPLLSRLDASVVAYDSRRDQRAGVSLDALKTISEQLQTISRDKAADKGLKRFRRELKSRVEQQYQYSVMLKELADLQSQVIDSVALGPSGFWDKLKNKRQVIPLNESQEGDESEAGVEPAAQSPETVPEDSLPSLDQEQPLELAESESEMVFDSGASNPPRDQPSEEIEGQFLSRVEIEAEMEASLDRPRKEPAFSRISNHITRVLNELLEGLQPEACVAAQALRAQNRIARGLNWYELVPTLEDIRDLIMQAFLAAELNFQNYLQQLNSELALVGESLGVALEVQEQQSDAEVVLQKTLNAEIDVLEQTVQTADNVDELKTMLSGNIATLRSAVAQHGESSQSGGLLEEMKNLLTRVQDMEEEAKQQEQALQEERERAQSDSLTGLPNREAYLLRAEQEIERCRRYGHGLVLAVCDIDHFKSFNDNYGHQVGDRVLKLVARAISQRLRQVDFMARYGGEEFVVLLPETDEDGALKLLDEVRGMIAEAPLRFRDEPVRLTVSFGLSAFREDDDLSAVFSRADKALYQAKNDGRNKCCVFSQS</sequence>
<name>A0A7X0MVR0_9GAMM</name>
<dbReference type="Pfam" id="PF00990">
    <property type="entry name" value="GGDEF"/>
    <property type="match status" value="1"/>
</dbReference>
<dbReference type="AlphaFoldDB" id="A0A7X0MVR0"/>
<evidence type="ECO:0000256" key="4">
    <source>
        <dbReference type="SAM" id="MobiDB-lite"/>
    </source>
</evidence>
<dbReference type="EMBL" id="JACHHT010000001">
    <property type="protein sequence ID" value="MBB6520114.1"/>
    <property type="molecule type" value="Genomic_DNA"/>
</dbReference>
<keyword evidence="7" id="KW-1185">Reference proteome</keyword>
<dbReference type="Gene3D" id="3.30.70.270">
    <property type="match status" value="1"/>
</dbReference>
<dbReference type="Proteomes" id="UP000528457">
    <property type="component" value="Unassembled WGS sequence"/>
</dbReference>
<feature type="region of interest" description="Disordered" evidence="4">
    <location>
        <begin position="432"/>
        <end position="454"/>
    </location>
</feature>
<feature type="domain" description="GGDEF" evidence="5">
    <location>
        <begin position="479"/>
        <end position="611"/>
    </location>
</feature>
<dbReference type="InterPro" id="IPR029787">
    <property type="entry name" value="Nucleotide_cyclase"/>
</dbReference>
<evidence type="ECO:0000256" key="1">
    <source>
        <dbReference type="ARBA" id="ARBA00001946"/>
    </source>
</evidence>
<feature type="region of interest" description="Disordered" evidence="4">
    <location>
        <begin position="175"/>
        <end position="237"/>
    </location>
</feature>
<dbReference type="PROSITE" id="PS50887">
    <property type="entry name" value="GGDEF"/>
    <property type="match status" value="1"/>
</dbReference>
<dbReference type="InParanoid" id="A0A7X0MVR0"/>
<dbReference type="EC" id="2.7.7.65" evidence="2"/>
<dbReference type="FunFam" id="3.30.70.270:FF:000001">
    <property type="entry name" value="Diguanylate cyclase domain protein"/>
    <property type="match status" value="1"/>
</dbReference>
<gene>
    <name evidence="6" type="ORF">HNR48_000392</name>
</gene>
<dbReference type="PANTHER" id="PTHR45138">
    <property type="entry name" value="REGULATORY COMPONENTS OF SENSORY TRANSDUCTION SYSTEM"/>
    <property type="match status" value="1"/>
</dbReference>
<evidence type="ECO:0000313" key="7">
    <source>
        <dbReference type="Proteomes" id="UP000528457"/>
    </source>
</evidence>
<dbReference type="SUPFAM" id="SSF55073">
    <property type="entry name" value="Nucleotide cyclase"/>
    <property type="match status" value="1"/>
</dbReference>
<dbReference type="InterPro" id="IPR048516">
    <property type="entry name" value="DGCcoil"/>
</dbReference>
<evidence type="ECO:0000256" key="2">
    <source>
        <dbReference type="ARBA" id="ARBA00012528"/>
    </source>
</evidence>
<dbReference type="InterPro" id="IPR043128">
    <property type="entry name" value="Rev_trsase/Diguanyl_cyclase"/>
</dbReference>
<dbReference type="PANTHER" id="PTHR45138:SF9">
    <property type="entry name" value="DIGUANYLATE CYCLASE DGCM-RELATED"/>
    <property type="match status" value="1"/>
</dbReference>
<evidence type="ECO:0000256" key="3">
    <source>
        <dbReference type="ARBA" id="ARBA00034247"/>
    </source>
</evidence>
<dbReference type="NCBIfam" id="TIGR00254">
    <property type="entry name" value="GGDEF"/>
    <property type="match status" value="1"/>
</dbReference>
<evidence type="ECO:0000259" key="5">
    <source>
        <dbReference type="PROSITE" id="PS50887"/>
    </source>
</evidence>
<protein>
    <recommendedName>
        <fullName evidence="2">diguanylate cyclase</fullName>
        <ecNumber evidence="2">2.7.7.65</ecNumber>
    </recommendedName>
</protein>
<dbReference type="InterPro" id="IPR000160">
    <property type="entry name" value="GGDEF_dom"/>
</dbReference>
<comment type="caution">
    <text evidence="6">The sequence shown here is derived from an EMBL/GenBank/DDBJ whole genome shotgun (WGS) entry which is preliminary data.</text>
</comment>
<dbReference type="InterPro" id="IPR050469">
    <property type="entry name" value="Diguanylate_Cyclase"/>
</dbReference>
<dbReference type="SMART" id="SM00267">
    <property type="entry name" value="GGDEF"/>
    <property type="match status" value="1"/>
</dbReference>
<comment type="cofactor">
    <cofactor evidence="1">
        <name>Mg(2+)</name>
        <dbReference type="ChEBI" id="CHEBI:18420"/>
    </cofactor>
</comment>
<organism evidence="6 7">
    <name type="scientific">Pseudoteredinibacter isoporae</name>
    <dbReference type="NCBI Taxonomy" id="570281"/>
    <lineage>
        <taxon>Bacteria</taxon>
        <taxon>Pseudomonadati</taxon>
        <taxon>Pseudomonadota</taxon>
        <taxon>Gammaproteobacteria</taxon>
        <taxon>Cellvibrionales</taxon>
        <taxon>Cellvibrionaceae</taxon>
        <taxon>Pseudoteredinibacter</taxon>
    </lineage>
</organism>
<dbReference type="RefSeq" id="WP_166852212.1">
    <property type="nucleotide sequence ID" value="NZ_JAAONY010000001.1"/>
</dbReference>
<comment type="catalytic activity">
    <reaction evidence="3">
        <text>2 GTP = 3',3'-c-di-GMP + 2 diphosphate</text>
        <dbReference type="Rhea" id="RHEA:24898"/>
        <dbReference type="ChEBI" id="CHEBI:33019"/>
        <dbReference type="ChEBI" id="CHEBI:37565"/>
        <dbReference type="ChEBI" id="CHEBI:58805"/>
        <dbReference type="EC" id="2.7.7.65"/>
    </reaction>
</comment>
<evidence type="ECO:0000313" key="6">
    <source>
        <dbReference type="EMBL" id="MBB6520114.1"/>
    </source>
</evidence>
<accession>A0A7X0MVR0</accession>
<dbReference type="GO" id="GO:0052621">
    <property type="term" value="F:diguanylate cyclase activity"/>
    <property type="evidence" value="ECO:0007669"/>
    <property type="project" value="UniProtKB-EC"/>
</dbReference>
<dbReference type="CDD" id="cd01949">
    <property type="entry name" value="GGDEF"/>
    <property type="match status" value="1"/>
</dbReference>